<feature type="domain" description="Copper amine oxidase catalytic" evidence="10">
    <location>
        <begin position="196"/>
        <end position="300"/>
    </location>
</feature>
<dbReference type="SUPFAM" id="SSF54416">
    <property type="entry name" value="Amine oxidase N-terminal region"/>
    <property type="match status" value="1"/>
</dbReference>
<keyword evidence="4 8" id="KW-0479">Metal-binding</keyword>
<proteinExistence type="inferred from homology"/>
<dbReference type="PANTHER" id="PTHR10638:SF86">
    <property type="entry name" value="COPPER AMINE OXIDASE 1-RELATED"/>
    <property type="match status" value="1"/>
</dbReference>
<dbReference type="InterPro" id="IPR016182">
    <property type="entry name" value="Cu_amine_oxidase_N-reg"/>
</dbReference>
<dbReference type="InterPro" id="IPR000269">
    <property type="entry name" value="Cu_amine_oxidase"/>
</dbReference>
<evidence type="ECO:0000256" key="1">
    <source>
        <dbReference type="ARBA" id="ARBA00001935"/>
    </source>
</evidence>
<dbReference type="Gene3D" id="3.10.450.40">
    <property type="match status" value="1"/>
</dbReference>
<dbReference type="InterPro" id="IPR036460">
    <property type="entry name" value="Cu_amine_oxidase_C_sf"/>
</dbReference>
<keyword evidence="7 8" id="KW-0186">Copper</keyword>
<comment type="caution">
    <text evidence="11">The sequence shown here is derived from an EMBL/GenBank/DDBJ whole genome shotgun (WGS) entry which is preliminary data.</text>
</comment>
<comment type="subunit">
    <text evidence="3">Homodimer.</text>
</comment>
<gene>
    <name evidence="11" type="ORF">PR002_g18062</name>
</gene>
<evidence type="ECO:0000256" key="3">
    <source>
        <dbReference type="ARBA" id="ARBA00011738"/>
    </source>
</evidence>
<feature type="region of interest" description="Disordered" evidence="9">
    <location>
        <begin position="567"/>
        <end position="591"/>
    </location>
</feature>
<evidence type="ECO:0000256" key="4">
    <source>
        <dbReference type="ARBA" id="ARBA00022723"/>
    </source>
</evidence>
<evidence type="ECO:0000259" key="10">
    <source>
        <dbReference type="Pfam" id="PF01179"/>
    </source>
</evidence>
<dbReference type="PANTHER" id="PTHR10638">
    <property type="entry name" value="COPPER AMINE OXIDASE"/>
    <property type="match status" value="1"/>
</dbReference>
<evidence type="ECO:0000256" key="6">
    <source>
        <dbReference type="ARBA" id="ARBA00023002"/>
    </source>
</evidence>
<dbReference type="EC" id="1.4.3.-" evidence="8"/>
<feature type="region of interest" description="Disordered" evidence="9">
    <location>
        <begin position="136"/>
        <end position="166"/>
    </location>
</feature>
<comment type="PTM">
    <text evidence="8">Topaquinone (TPQ) is generated by copper-dependent autoxidation of a specific tyrosyl residue.</text>
</comment>
<dbReference type="InterPro" id="IPR015798">
    <property type="entry name" value="Cu_amine_oxidase_C"/>
</dbReference>
<dbReference type="Gene3D" id="2.70.98.20">
    <property type="entry name" value="Copper amine oxidase, catalytic domain"/>
    <property type="match status" value="1"/>
</dbReference>
<evidence type="ECO:0000256" key="7">
    <source>
        <dbReference type="ARBA" id="ARBA00023008"/>
    </source>
</evidence>
<comment type="similarity">
    <text evidence="2 8">Belongs to the copper/topaquinone oxidase family.</text>
</comment>
<name>A0A6A3K1A5_9STRA</name>
<comment type="cofactor">
    <cofactor evidence="1">
        <name>Cu cation</name>
        <dbReference type="ChEBI" id="CHEBI:23378"/>
    </cofactor>
</comment>
<dbReference type="GO" id="GO:0009308">
    <property type="term" value="P:amine metabolic process"/>
    <property type="evidence" value="ECO:0007669"/>
    <property type="project" value="UniProtKB-UniRule"/>
</dbReference>
<evidence type="ECO:0000256" key="5">
    <source>
        <dbReference type="ARBA" id="ARBA00022772"/>
    </source>
</evidence>
<evidence type="ECO:0000256" key="2">
    <source>
        <dbReference type="ARBA" id="ARBA00007983"/>
    </source>
</evidence>
<dbReference type="GO" id="GO:0048038">
    <property type="term" value="F:quinone binding"/>
    <property type="evidence" value="ECO:0007669"/>
    <property type="project" value="InterPro"/>
</dbReference>
<dbReference type="GO" id="GO:0005507">
    <property type="term" value="F:copper ion binding"/>
    <property type="evidence" value="ECO:0007669"/>
    <property type="project" value="InterPro"/>
</dbReference>
<organism evidence="11 12">
    <name type="scientific">Phytophthora rubi</name>
    <dbReference type="NCBI Taxonomy" id="129364"/>
    <lineage>
        <taxon>Eukaryota</taxon>
        <taxon>Sar</taxon>
        <taxon>Stramenopiles</taxon>
        <taxon>Oomycota</taxon>
        <taxon>Peronosporomycetes</taxon>
        <taxon>Peronosporales</taxon>
        <taxon>Peronosporaceae</taxon>
        <taxon>Phytophthora</taxon>
    </lineage>
</organism>
<dbReference type="GO" id="GO:0008131">
    <property type="term" value="F:primary methylamine oxidase activity"/>
    <property type="evidence" value="ECO:0007669"/>
    <property type="project" value="InterPro"/>
</dbReference>
<protein>
    <recommendedName>
        <fullName evidence="8">Amine oxidase</fullName>
        <ecNumber evidence="8">1.4.3.-</ecNumber>
    </recommendedName>
</protein>
<reference evidence="11 12" key="1">
    <citation type="submission" date="2018-09" db="EMBL/GenBank/DDBJ databases">
        <title>Genomic investigation of the strawberry pathogen Phytophthora fragariae indicates pathogenicity is determined by transcriptional variation in three key races.</title>
        <authorList>
            <person name="Adams T.M."/>
            <person name="Armitage A.D."/>
            <person name="Sobczyk M.K."/>
            <person name="Bates H.J."/>
            <person name="Dunwell J.M."/>
            <person name="Nellist C.F."/>
            <person name="Harrison R.J."/>
        </authorList>
    </citation>
    <scope>NUCLEOTIDE SEQUENCE [LARGE SCALE GENOMIC DNA]</scope>
    <source>
        <strain evidence="11 12">SCRP324</strain>
    </source>
</reference>
<evidence type="ECO:0000313" key="11">
    <source>
        <dbReference type="EMBL" id="KAE9000871.1"/>
    </source>
</evidence>
<comment type="cofactor">
    <cofactor evidence="8">
        <name>Cu cation</name>
        <dbReference type="ChEBI" id="CHEBI:23378"/>
    </cofactor>
    <text evidence="8">Contains 1 topaquinone per subunit.</text>
</comment>
<dbReference type="SUPFAM" id="SSF49998">
    <property type="entry name" value="Amine oxidase catalytic domain"/>
    <property type="match status" value="1"/>
</dbReference>
<accession>A0A6A3K1A5</accession>
<evidence type="ECO:0000313" key="12">
    <source>
        <dbReference type="Proteomes" id="UP000435112"/>
    </source>
</evidence>
<dbReference type="EMBL" id="QXFU01001510">
    <property type="protein sequence ID" value="KAE9000871.1"/>
    <property type="molecule type" value="Genomic_DNA"/>
</dbReference>
<dbReference type="Pfam" id="PF01179">
    <property type="entry name" value="Cu_amine_oxid"/>
    <property type="match status" value="1"/>
</dbReference>
<dbReference type="AlphaFoldDB" id="A0A6A3K1A5"/>
<keyword evidence="5 8" id="KW-0801">TPQ</keyword>
<sequence length="591" mass="66447">MIKEAELDPKADGQIPILAQDYLDGDSICKDEPVYVTARTWTWIRATSFLKGENVHTMYGHPIDGLVAHVDLTNRKVLKIVDTGHTHIPMESGDYLGPKVTGPMRTDMKPQHIKQPGGGGRQLHRQGQHLVVPELGDPRRLQRPQGPHAARHLVQRPRPQAQDPEPCVRVRAGGALRRALDHALLAELLRRWQVPLANALVLGCNCLGSIQYLDVTVVDGFCEPFVIKNATCIHEEDFGMLWKHTDVLASPPTGAVRRQHRFVVSFFVTVGNNRYGFCWYFYLNGRDELDCKAAGIFRAARQRALLQHQRRGSCWLPERAAAILVVHVGQPHGRARGGWKKDVHFDVAEGYAVFREKCLAKFTEVSSSPDAHRRPIQLPENGAGIYIKKARNGSPERYVRLSSENFAATLLHRWSLLTQNDLARLGDFRFEAFLYVERAAAPGQFHRATTQRVENARVQWMAYEAANAVNFGTITAHHLNIVHARRPNNTAFEVPTENTTAQAIALDQQREDIRRAYVAAEAERQTGEVMIRLNGLWMPVEVGIISSRRAIGLPDHGIFTQGIPHQFNAEAPSKPTMPDTDHQYDESMEEV</sequence>
<evidence type="ECO:0000256" key="9">
    <source>
        <dbReference type="SAM" id="MobiDB-lite"/>
    </source>
</evidence>
<dbReference type="Proteomes" id="UP000435112">
    <property type="component" value="Unassembled WGS sequence"/>
</dbReference>
<dbReference type="OrthoDB" id="5379943at2759"/>
<keyword evidence="6 8" id="KW-0560">Oxidoreductase</keyword>
<evidence type="ECO:0000256" key="8">
    <source>
        <dbReference type="RuleBase" id="RU000672"/>
    </source>
</evidence>